<dbReference type="OrthoDB" id="9787430at2"/>
<evidence type="ECO:0000313" key="7">
    <source>
        <dbReference type="EMBL" id="TYP95161.1"/>
    </source>
</evidence>
<sequence length="388" mass="44071">MSEQQLETDQTSKKALEAAKDKTRHHAQQLWQIVARHSYIESLRKSDNVDTTQPKRKAQYSSTLIDLLSAVPYVLAITFGISFFWDFNGLTAEVWGLSLQFEGLLKIVSVSGLIGFTTNWLAITMLFKPAEKRPILGHGLIPAQKDRIAFRLAKTVSDDLINQEIIKKKINESNAISRYREQSTKYIKSIIDDPEFRSDLKQWGISYLDEMIADPEIRGALAQRILLQIEEAIHDKSFEKVALKAYSFVKGQEMQQIIEEALKQIPTSVEDGLDKVDELLDQLPQKIDGHSNTIEDIVTSLLYKLINQLDVQKLVEENLRDYDEQHIANIIRSATNEQLQYIQYLGAVLGFVGGFIIWEPLLSVILLAALSATLLLTDQLLYQYSSNS</sequence>
<evidence type="ECO:0000256" key="1">
    <source>
        <dbReference type="ARBA" id="ARBA00004308"/>
    </source>
</evidence>
<keyword evidence="8" id="KW-1185">Reference proteome</keyword>
<evidence type="ECO:0000256" key="2">
    <source>
        <dbReference type="ARBA" id="ARBA00008053"/>
    </source>
</evidence>
<evidence type="ECO:0008006" key="9">
    <source>
        <dbReference type="Google" id="ProtNLM"/>
    </source>
</evidence>
<dbReference type="Pfam" id="PF04286">
    <property type="entry name" value="DUF445"/>
    <property type="match status" value="1"/>
</dbReference>
<dbReference type="InterPro" id="IPR007383">
    <property type="entry name" value="DUF445"/>
</dbReference>
<gene>
    <name evidence="7" type="ORF">LX73_0456</name>
</gene>
<evidence type="ECO:0000256" key="4">
    <source>
        <dbReference type="ARBA" id="ARBA00022989"/>
    </source>
</evidence>
<dbReference type="AlphaFoldDB" id="A0A5D3YRJ1"/>
<keyword evidence="5 6" id="KW-0472">Membrane</keyword>
<dbReference type="GO" id="GO:0012505">
    <property type="term" value="C:endomembrane system"/>
    <property type="evidence" value="ECO:0007669"/>
    <property type="project" value="UniProtKB-SubCell"/>
</dbReference>
<evidence type="ECO:0000256" key="5">
    <source>
        <dbReference type="ARBA" id="ARBA00023136"/>
    </source>
</evidence>
<dbReference type="EMBL" id="VNHY01000001">
    <property type="protein sequence ID" value="TYP95161.1"/>
    <property type="molecule type" value="Genomic_DNA"/>
</dbReference>
<organism evidence="7 8">
    <name type="scientific">Fodinibius salinus</name>
    <dbReference type="NCBI Taxonomy" id="860790"/>
    <lineage>
        <taxon>Bacteria</taxon>
        <taxon>Pseudomonadati</taxon>
        <taxon>Balneolota</taxon>
        <taxon>Balneolia</taxon>
        <taxon>Balneolales</taxon>
        <taxon>Balneolaceae</taxon>
        <taxon>Fodinibius</taxon>
    </lineage>
</organism>
<feature type="transmembrane region" description="Helical" evidence="6">
    <location>
        <begin position="64"/>
        <end position="85"/>
    </location>
</feature>
<evidence type="ECO:0000256" key="6">
    <source>
        <dbReference type="SAM" id="Phobius"/>
    </source>
</evidence>
<comment type="caution">
    <text evidence="7">The sequence shown here is derived from an EMBL/GenBank/DDBJ whole genome shotgun (WGS) entry which is preliminary data.</text>
</comment>
<reference evidence="7 8" key="1">
    <citation type="submission" date="2019-07" db="EMBL/GenBank/DDBJ databases">
        <title>Genomic Encyclopedia of Archaeal and Bacterial Type Strains, Phase II (KMG-II): from individual species to whole genera.</title>
        <authorList>
            <person name="Goeker M."/>
        </authorList>
    </citation>
    <scope>NUCLEOTIDE SEQUENCE [LARGE SCALE GENOMIC DNA]</scope>
    <source>
        <strain evidence="7 8">DSM 21935</strain>
    </source>
</reference>
<proteinExistence type="inferred from homology"/>
<comment type="similarity">
    <text evidence="2">Belongs to the UPF0754 family.</text>
</comment>
<protein>
    <recommendedName>
        <fullName evidence="9">DUF445 domain-containing protein</fullName>
    </recommendedName>
</protein>
<keyword evidence="3 6" id="KW-0812">Transmembrane</keyword>
<feature type="transmembrane region" description="Helical" evidence="6">
    <location>
        <begin position="105"/>
        <end position="127"/>
    </location>
</feature>
<dbReference type="Proteomes" id="UP000324595">
    <property type="component" value="Unassembled WGS sequence"/>
</dbReference>
<comment type="subcellular location">
    <subcellularLocation>
        <location evidence="1">Endomembrane system</location>
    </subcellularLocation>
</comment>
<name>A0A5D3YRJ1_9BACT</name>
<keyword evidence="4 6" id="KW-1133">Transmembrane helix</keyword>
<dbReference type="PANTHER" id="PTHR35791:SF1">
    <property type="entry name" value="UPF0754 MEMBRANE PROTEIN YHEB"/>
    <property type="match status" value="1"/>
</dbReference>
<dbReference type="PANTHER" id="PTHR35791">
    <property type="entry name" value="UPF0754 MEMBRANE PROTEIN YHEB"/>
    <property type="match status" value="1"/>
</dbReference>
<dbReference type="RefSeq" id="WP_148897837.1">
    <property type="nucleotide sequence ID" value="NZ_VNHY01000001.1"/>
</dbReference>
<evidence type="ECO:0000313" key="8">
    <source>
        <dbReference type="Proteomes" id="UP000324595"/>
    </source>
</evidence>
<evidence type="ECO:0000256" key="3">
    <source>
        <dbReference type="ARBA" id="ARBA00022692"/>
    </source>
</evidence>
<accession>A0A5D3YRJ1</accession>